<evidence type="ECO:0000256" key="4">
    <source>
        <dbReference type="HAMAP-Rule" id="MF_00689"/>
    </source>
</evidence>
<evidence type="ECO:0000259" key="5">
    <source>
        <dbReference type="Pfam" id="PF04376"/>
    </source>
</evidence>
<comment type="function">
    <text evidence="4">Functions in the N-end rule pathway of protein degradation where it conjugates Leu from its aminoacyl-tRNA to the N-termini of proteins containing an N-terminal aspartate or glutamate.</text>
</comment>
<dbReference type="InterPro" id="IPR017138">
    <property type="entry name" value="Asp_Glu_LeuTrfase"/>
</dbReference>
<dbReference type="InterPro" id="IPR030700">
    <property type="entry name" value="N-end_Aminoacyl_Trfase"/>
</dbReference>
<dbReference type="InterPro" id="IPR007471">
    <property type="entry name" value="N-end_Aminoacyl_Trfase_N"/>
</dbReference>
<comment type="catalytic activity">
    <reaction evidence="4">
        <text>N-terminal L-aspartyl-[protein] + L-leucyl-tRNA(Leu) = N-terminal L-leucyl-L-aspartyl-[protein] + tRNA(Leu) + H(+)</text>
        <dbReference type="Rhea" id="RHEA:50420"/>
        <dbReference type="Rhea" id="RHEA-COMP:9613"/>
        <dbReference type="Rhea" id="RHEA-COMP:9622"/>
        <dbReference type="Rhea" id="RHEA-COMP:12669"/>
        <dbReference type="Rhea" id="RHEA-COMP:12674"/>
        <dbReference type="ChEBI" id="CHEBI:15378"/>
        <dbReference type="ChEBI" id="CHEBI:64720"/>
        <dbReference type="ChEBI" id="CHEBI:78442"/>
        <dbReference type="ChEBI" id="CHEBI:78494"/>
        <dbReference type="ChEBI" id="CHEBI:133042"/>
        <dbReference type="EC" id="2.3.2.29"/>
    </reaction>
</comment>
<sequence length="242" mass="28804">MQFGVTKESPCHYLTEQEERLVVALPNQLEPFNADAYQQLMQYGFRRSHNDVYRPHCRLCSACQSLRVVIPEFHFSKNQKRLLKKNDDLRLSIKEKPEAEYSELFSHFIEKRHADGEMYPPDPDKFWSWVSCDWLTPDILEWRDPSNKLIIVSVVDRTADAMSAVYTFFHPDHEKRSPGTYAILEMIRLAQERHIARLYLGYQIDDCKKMNYKTRFAPYERLVGNHWKKELKSHTLKAQNKY</sequence>
<dbReference type="Proteomes" id="UP000288058">
    <property type="component" value="Unassembled WGS sequence"/>
</dbReference>
<dbReference type="GO" id="GO:0008914">
    <property type="term" value="F:leucyl-tRNA--protein transferase activity"/>
    <property type="evidence" value="ECO:0007669"/>
    <property type="project" value="UniProtKB-UniRule"/>
</dbReference>
<evidence type="ECO:0000259" key="6">
    <source>
        <dbReference type="Pfam" id="PF04377"/>
    </source>
</evidence>
<evidence type="ECO:0000256" key="1">
    <source>
        <dbReference type="ARBA" id="ARBA00022490"/>
    </source>
</evidence>
<evidence type="ECO:0000313" key="7">
    <source>
        <dbReference type="EMBL" id="RUO72929.1"/>
    </source>
</evidence>
<comment type="similarity">
    <text evidence="4">Belongs to the R-transferase family. Bpt subfamily.</text>
</comment>
<feature type="domain" description="N-end rule aminoacyl transferase C-terminal" evidence="6">
    <location>
        <begin position="101"/>
        <end position="222"/>
    </location>
</feature>
<dbReference type="GO" id="GO:0071596">
    <property type="term" value="P:ubiquitin-dependent protein catabolic process via the N-end rule pathway"/>
    <property type="evidence" value="ECO:0007669"/>
    <property type="project" value="InterPro"/>
</dbReference>
<dbReference type="InterPro" id="IPR016181">
    <property type="entry name" value="Acyl_CoA_acyltransferase"/>
</dbReference>
<name>A0A432Z537_9GAMM</name>
<dbReference type="GO" id="GO:0005737">
    <property type="term" value="C:cytoplasm"/>
    <property type="evidence" value="ECO:0007669"/>
    <property type="project" value="UniProtKB-SubCell"/>
</dbReference>
<dbReference type="EMBL" id="PIQC01000001">
    <property type="protein sequence ID" value="RUO72929.1"/>
    <property type="molecule type" value="Genomic_DNA"/>
</dbReference>
<gene>
    <name evidence="4" type="primary">bpt</name>
    <name evidence="7" type="ORF">CWI78_00345</name>
</gene>
<dbReference type="HAMAP" id="MF_00689">
    <property type="entry name" value="Bpt"/>
    <property type="match status" value="1"/>
</dbReference>
<dbReference type="PIRSF" id="PIRSF037208">
    <property type="entry name" value="ATE_pro_prd"/>
    <property type="match status" value="1"/>
</dbReference>
<dbReference type="PANTHER" id="PTHR21367:SF1">
    <property type="entry name" value="ARGINYL-TRNA--PROTEIN TRANSFERASE 1"/>
    <property type="match status" value="1"/>
</dbReference>
<comment type="subcellular location">
    <subcellularLocation>
        <location evidence="4">Cytoplasm</location>
    </subcellularLocation>
</comment>
<protein>
    <recommendedName>
        <fullName evidence="4">Aspartate/glutamate leucyltransferase</fullName>
        <ecNumber evidence="4">2.3.2.29</ecNumber>
    </recommendedName>
</protein>
<dbReference type="NCBIfam" id="NF002342">
    <property type="entry name" value="PRK01305.1-3"/>
    <property type="match status" value="1"/>
</dbReference>
<keyword evidence="3 4" id="KW-0012">Acyltransferase</keyword>
<evidence type="ECO:0000256" key="3">
    <source>
        <dbReference type="ARBA" id="ARBA00023315"/>
    </source>
</evidence>
<dbReference type="PANTHER" id="PTHR21367">
    <property type="entry name" value="ARGININE-TRNA-PROTEIN TRANSFERASE 1"/>
    <property type="match status" value="1"/>
</dbReference>
<dbReference type="OrthoDB" id="9782022at2"/>
<keyword evidence="8" id="KW-1185">Reference proteome</keyword>
<dbReference type="NCBIfam" id="NF002345">
    <property type="entry name" value="PRK01305.2-2"/>
    <property type="match status" value="1"/>
</dbReference>
<proteinExistence type="inferred from homology"/>
<dbReference type="Pfam" id="PF04376">
    <property type="entry name" value="ATE_N"/>
    <property type="match status" value="1"/>
</dbReference>
<dbReference type="SUPFAM" id="SSF55729">
    <property type="entry name" value="Acyl-CoA N-acyltransferases (Nat)"/>
    <property type="match status" value="1"/>
</dbReference>
<dbReference type="Pfam" id="PF04377">
    <property type="entry name" value="ATE_C"/>
    <property type="match status" value="1"/>
</dbReference>
<dbReference type="EC" id="2.3.2.29" evidence="4"/>
<dbReference type="GO" id="GO:0004057">
    <property type="term" value="F:arginyl-tRNA--protein transferase activity"/>
    <property type="evidence" value="ECO:0007669"/>
    <property type="project" value="InterPro"/>
</dbReference>
<feature type="domain" description="N-end aminoacyl transferase N-terminal" evidence="5">
    <location>
        <begin position="9"/>
        <end position="81"/>
    </location>
</feature>
<dbReference type="InterPro" id="IPR007472">
    <property type="entry name" value="N-end_Aminoacyl_Trfase_C"/>
</dbReference>
<comment type="caution">
    <text evidence="7">The sequence shown here is derived from an EMBL/GenBank/DDBJ whole genome shotgun (WGS) entry which is preliminary data.</text>
</comment>
<evidence type="ECO:0000313" key="8">
    <source>
        <dbReference type="Proteomes" id="UP000288058"/>
    </source>
</evidence>
<keyword evidence="1 4" id="KW-0963">Cytoplasm</keyword>
<keyword evidence="2 4" id="KW-0808">Transferase</keyword>
<accession>A0A432Z537</accession>
<dbReference type="AlphaFoldDB" id="A0A432Z537"/>
<dbReference type="NCBIfam" id="NF002346">
    <property type="entry name" value="PRK01305.2-3"/>
    <property type="match status" value="1"/>
</dbReference>
<organism evidence="7 8">
    <name type="scientific">Idiomarina ramblicola</name>
    <dbReference type="NCBI Taxonomy" id="263724"/>
    <lineage>
        <taxon>Bacteria</taxon>
        <taxon>Pseudomonadati</taxon>
        <taxon>Pseudomonadota</taxon>
        <taxon>Gammaproteobacteria</taxon>
        <taxon>Alteromonadales</taxon>
        <taxon>Idiomarinaceae</taxon>
        <taxon>Idiomarina</taxon>
    </lineage>
</organism>
<comment type="catalytic activity">
    <reaction evidence="4">
        <text>N-terminal L-glutamyl-[protein] + L-leucyl-tRNA(Leu) = N-terminal L-leucyl-L-glutamyl-[protein] + tRNA(Leu) + H(+)</text>
        <dbReference type="Rhea" id="RHEA:50412"/>
        <dbReference type="Rhea" id="RHEA-COMP:9613"/>
        <dbReference type="Rhea" id="RHEA-COMP:9622"/>
        <dbReference type="Rhea" id="RHEA-COMP:12664"/>
        <dbReference type="Rhea" id="RHEA-COMP:12668"/>
        <dbReference type="ChEBI" id="CHEBI:15378"/>
        <dbReference type="ChEBI" id="CHEBI:64721"/>
        <dbReference type="ChEBI" id="CHEBI:78442"/>
        <dbReference type="ChEBI" id="CHEBI:78494"/>
        <dbReference type="ChEBI" id="CHEBI:133041"/>
        <dbReference type="EC" id="2.3.2.29"/>
    </reaction>
</comment>
<dbReference type="RefSeq" id="WP_126779151.1">
    <property type="nucleotide sequence ID" value="NZ_PIQC01000001.1"/>
</dbReference>
<evidence type="ECO:0000256" key="2">
    <source>
        <dbReference type="ARBA" id="ARBA00022679"/>
    </source>
</evidence>
<reference evidence="8" key="1">
    <citation type="journal article" date="2018" name="Front. Microbiol.">
        <title>Genome-Based Analysis Reveals the Taxonomy and Diversity of the Family Idiomarinaceae.</title>
        <authorList>
            <person name="Liu Y."/>
            <person name="Lai Q."/>
            <person name="Shao Z."/>
        </authorList>
    </citation>
    <scope>NUCLEOTIDE SEQUENCE [LARGE SCALE GENOMIC DNA]</scope>
    <source>
        <strain evidence="8">R22</strain>
    </source>
</reference>